<sequence length="547" mass="56723">MDVRAHEGIDGASGSGLPVTRRHSPFLRATGVVARSLVALLSLAVVAASGWAWVAFGDVDANTVTTDVIDDRTSDGGSAGANGPTLDGALNILLVGLDSRTDSHGNPLPKEVLAMLNAGKSDGERNTDTMILVHIPAGGRRAVAFSFPRDSWVDVGEGFGKHKLNSAFIYAYTDARRTLSAQGVTDPKVLEEKATVIGRKNLISTIERLAGGGLHIDRYAEVNLASFYEVTNAVGGVEVCLKNPVDEWRSGARFPAGRQVISGAAALSFVRQRYELPNSDFDRIVRQQVFLGALADKVLSADMLTNPSRAKALVNAVQNSVVLSSNWNLTLFAAQMQSLSSGNIEFRTIPTLGEAKIGGADVVKVDPEAISAAITQTIAEADGTAGKPTGTNAPDGGVRSPTATAKPGGGVTVEVRNGSNTRGLATTVLDRLAGAGFTRGPVGDASVQQSSVIRYPAGELTTAKAVAESLVKDVFTFAEDRTLDAKHVRVVLGTSFAKAANQLDAKPLVGVSSPSTTTTAAPPSSSGSSTPAPPTASIEAGKLNCVN</sequence>
<gene>
    <name evidence="6" type="ORF">CLV40_103410</name>
</gene>
<feature type="region of interest" description="Disordered" evidence="2">
    <location>
        <begin position="381"/>
        <end position="409"/>
    </location>
</feature>
<keyword evidence="3" id="KW-1133">Transmembrane helix</keyword>
<keyword evidence="7" id="KW-1185">Reference proteome</keyword>
<dbReference type="PANTHER" id="PTHR33392:SF6">
    <property type="entry name" value="POLYISOPRENYL-TEICHOIC ACID--PEPTIDOGLYCAN TEICHOIC ACID TRANSFERASE TAGU"/>
    <property type="match status" value="1"/>
</dbReference>
<evidence type="ECO:0000313" key="6">
    <source>
        <dbReference type="EMBL" id="PPK69800.1"/>
    </source>
</evidence>
<dbReference type="Pfam" id="PF13399">
    <property type="entry name" value="LytR_C"/>
    <property type="match status" value="1"/>
</dbReference>
<evidence type="ECO:0000256" key="3">
    <source>
        <dbReference type="SAM" id="Phobius"/>
    </source>
</evidence>
<reference evidence="6 7" key="1">
    <citation type="submission" date="2018-02" db="EMBL/GenBank/DDBJ databases">
        <title>Genomic Encyclopedia of Archaeal and Bacterial Type Strains, Phase II (KMG-II): from individual species to whole genera.</title>
        <authorList>
            <person name="Goeker M."/>
        </authorList>
    </citation>
    <scope>NUCLEOTIDE SEQUENCE [LARGE SCALE GENOMIC DNA]</scope>
    <source>
        <strain evidence="6 7">YU 961-1</strain>
    </source>
</reference>
<dbReference type="PANTHER" id="PTHR33392">
    <property type="entry name" value="POLYISOPRENYL-TEICHOIC ACID--PEPTIDOGLYCAN TEICHOIC ACID TRANSFERASE TAGU"/>
    <property type="match status" value="1"/>
</dbReference>
<evidence type="ECO:0000259" key="4">
    <source>
        <dbReference type="Pfam" id="PF03816"/>
    </source>
</evidence>
<comment type="similarity">
    <text evidence="1">Belongs to the LytR/CpsA/Psr (LCP) family.</text>
</comment>
<dbReference type="Proteomes" id="UP000239203">
    <property type="component" value="Unassembled WGS sequence"/>
</dbReference>
<dbReference type="InterPro" id="IPR050922">
    <property type="entry name" value="LytR/CpsA/Psr_CW_biosynth"/>
</dbReference>
<evidence type="ECO:0000256" key="1">
    <source>
        <dbReference type="ARBA" id="ARBA00006068"/>
    </source>
</evidence>
<dbReference type="EMBL" id="PTIX01000003">
    <property type="protein sequence ID" value="PPK69800.1"/>
    <property type="molecule type" value="Genomic_DNA"/>
</dbReference>
<name>A0A2S6GXA2_9PSEU</name>
<feature type="region of interest" description="Disordered" evidence="2">
    <location>
        <begin position="508"/>
        <end position="547"/>
    </location>
</feature>
<evidence type="ECO:0000256" key="2">
    <source>
        <dbReference type="SAM" id="MobiDB-lite"/>
    </source>
</evidence>
<dbReference type="InterPro" id="IPR027381">
    <property type="entry name" value="LytR/CpsA/Psr_C"/>
</dbReference>
<evidence type="ECO:0000259" key="5">
    <source>
        <dbReference type="Pfam" id="PF13399"/>
    </source>
</evidence>
<comment type="caution">
    <text evidence="6">The sequence shown here is derived from an EMBL/GenBank/DDBJ whole genome shotgun (WGS) entry which is preliminary data.</text>
</comment>
<dbReference type="Gene3D" id="3.30.70.2390">
    <property type="match status" value="1"/>
</dbReference>
<dbReference type="NCBIfam" id="TIGR00350">
    <property type="entry name" value="lytR_cpsA_psr"/>
    <property type="match status" value="1"/>
</dbReference>
<evidence type="ECO:0000313" key="7">
    <source>
        <dbReference type="Proteomes" id="UP000239203"/>
    </source>
</evidence>
<accession>A0A2S6GXA2</accession>
<dbReference type="InterPro" id="IPR004474">
    <property type="entry name" value="LytR_CpsA_psr"/>
</dbReference>
<feature type="domain" description="Cell envelope-related transcriptional attenuator" evidence="4">
    <location>
        <begin position="126"/>
        <end position="299"/>
    </location>
</feature>
<proteinExistence type="inferred from homology"/>
<protein>
    <submittedName>
        <fullName evidence="6">LCP family protein required for cell wall assembly</fullName>
    </submittedName>
</protein>
<keyword evidence="3" id="KW-0812">Transmembrane</keyword>
<feature type="domain" description="LytR/CpsA/Psr regulator C-terminal" evidence="5">
    <location>
        <begin position="411"/>
        <end position="496"/>
    </location>
</feature>
<dbReference type="Pfam" id="PF03816">
    <property type="entry name" value="LytR_cpsA_psr"/>
    <property type="match status" value="1"/>
</dbReference>
<feature type="compositionally biased region" description="Low complexity" evidence="2">
    <location>
        <begin position="512"/>
        <end position="530"/>
    </location>
</feature>
<dbReference type="Gene3D" id="3.40.630.190">
    <property type="entry name" value="LCP protein"/>
    <property type="match status" value="1"/>
</dbReference>
<feature type="transmembrane region" description="Helical" evidence="3">
    <location>
        <begin position="32"/>
        <end position="54"/>
    </location>
</feature>
<keyword evidence="3" id="KW-0472">Membrane</keyword>
<organism evidence="6 7">
    <name type="scientific">Actinokineospora auranticolor</name>
    <dbReference type="NCBI Taxonomy" id="155976"/>
    <lineage>
        <taxon>Bacteria</taxon>
        <taxon>Bacillati</taxon>
        <taxon>Actinomycetota</taxon>
        <taxon>Actinomycetes</taxon>
        <taxon>Pseudonocardiales</taxon>
        <taxon>Pseudonocardiaceae</taxon>
        <taxon>Actinokineospora</taxon>
    </lineage>
</organism>
<dbReference type="AlphaFoldDB" id="A0A2S6GXA2"/>